<evidence type="ECO:0000256" key="1">
    <source>
        <dbReference type="SAM" id="MobiDB-lite"/>
    </source>
</evidence>
<feature type="compositionally biased region" description="Low complexity" evidence="1">
    <location>
        <begin position="1"/>
        <end position="11"/>
    </location>
</feature>
<dbReference type="InterPro" id="IPR052155">
    <property type="entry name" value="Biofilm_reg_signaling"/>
</dbReference>
<dbReference type="PANTHER" id="PTHR44757">
    <property type="entry name" value="DIGUANYLATE CYCLASE DGCP"/>
    <property type="match status" value="1"/>
</dbReference>
<dbReference type="Pfam" id="PF08448">
    <property type="entry name" value="PAS_4"/>
    <property type="match status" value="1"/>
</dbReference>
<dbReference type="InterPro" id="IPR013656">
    <property type="entry name" value="PAS_4"/>
</dbReference>
<evidence type="ECO:0000259" key="3">
    <source>
        <dbReference type="PROSITE" id="PS50883"/>
    </source>
</evidence>
<dbReference type="SUPFAM" id="SSF55785">
    <property type="entry name" value="PYP-like sensor domain (PAS domain)"/>
    <property type="match status" value="1"/>
</dbReference>
<reference evidence="5 6" key="1">
    <citation type="submission" date="2014-04" db="EMBL/GenBank/DDBJ databases">
        <title>A comprehensive comparison of genomes of Erythrobacter spp. strains.</title>
        <authorList>
            <person name="Zheng Q."/>
        </authorList>
    </citation>
    <scope>NUCLEOTIDE SEQUENCE [LARGE SCALE GENOMIC DNA]</scope>
    <source>
        <strain evidence="5 6">DSM 6997</strain>
    </source>
</reference>
<gene>
    <name evidence="5" type="ORF">EH31_02975</name>
</gene>
<dbReference type="PANTHER" id="PTHR44757:SF2">
    <property type="entry name" value="BIOFILM ARCHITECTURE MAINTENANCE PROTEIN MBAA"/>
    <property type="match status" value="1"/>
</dbReference>
<dbReference type="Gene3D" id="3.30.70.270">
    <property type="match status" value="1"/>
</dbReference>
<dbReference type="Gene3D" id="3.20.20.450">
    <property type="entry name" value="EAL domain"/>
    <property type="match status" value="1"/>
</dbReference>
<dbReference type="eggNOG" id="COG5001">
    <property type="taxonomic scope" value="Bacteria"/>
</dbReference>
<dbReference type="Gene3D" id="3.30.450.20">
    <property type="entry name" value="PAS domain"/>
    <property type="match status" value="1"/>
</dbReference>
<keyword evidence="6" id="KW-1185">Reference proteome</keyword>
<dbReference type="AlphaFoldDB" id="A0A074MFU8"/>
<sequence length="731" mass="80058">MSGLLSKLSGGQQLASAPARSKPVQHNPKRSAALLAGLEAANLGWFWESDGTGHLTYLTDAAIVASGAETGDFLGACLTEVFATDDGAGGETTSRPLKFRLASRSPISRLNVKVVASGVKEMWWEISATPRLDDHGDFLGFYGTARDITRSLAHSRDSERAAQYDSLTGLANRFRMARQLEQTLKTFKQAKRSCAIMLLDLDRFKKVNDTLGHPAGDELLKQVAVRIKKMVGDMGEIGRLGGDEFQILLPDMDDRGDLAELSKRLVQMLSQPYSVDGARAIIGCSIGVAVAPYDGIDASDLVKAADLALYAAKDAGRGTYHFYSSQLSQSADFRQRIEDDLRDALARKELLIKYQPIVDAKTHKVASLEALLRWEHPERGQVSPAEFIPVAEELGIITEIGEWVLEQVCIQLQSCPDEVRAAINVSPIQFASDDFYSAVDRILAKTGVDPARVELEITESVFVGDLERTLKLFKQLKRRGLRLSLDDFGTGYSSLSYLRDAPFDKLKIDQSFVRGCTVENNNNGALVSAIVGMAKALKMETVAEGIETKDELAMVTGHGATHLQGYIFSSPISIEELLVRFENKELEFKPRGPEKYRAERRTEFRRIGLIHGDSRYDVFLRNISKTGARIEGLLHVPVGTEFVLDLGDGQLAVATVRRSQGFTQGIEFETQLISDGAKGLCTRHRVSPYQIEAAGKPLGALTNSAVAAYTGAMPTAPKAFVEVDISAQIRR</sequence>
<dbReference type="SMART" id="SM00052">
    <property type="entry name" value="EAL"/>
    <property type="match status" value="1"/>
</dbReference>
<dbReference type="NCBIfam" id="TIGR00254">
    <property type="entry name" value="GGDEF"/>
    <property type="match status" value="1"/>
</dbReference>
<feature type="domain" description="GGDEF" evidence="4">
    <location>
        <begin position="192"/>
        <end position="325"/>
    </location>
</feature>
<dbReference type="Pfam" id="PF00990">
    <property type="entry name" value="GGDEF"/>
    <property type="match status" value="1"/>
</dbReference>
<evidence type="ECO:0000259" key="2">
    <source>
        <dbReference type="PROSITE" id="PS50113"/>
    </source>
</evidence>
<dbReference type="SUPFAM" id="SSF55073">
    <property type="entry name" value="Nucleotide cyclase"/>
    <property type="match status" value="1"/>
</dbReference>
<dbReference type="PROSITE" id="PS50113">
    <property type="entry name" value="PAC"/>
    <property type="match status" value="1"/>
</dbReference>
<dbReference type="STRING" id="1044.EH31_02975"/>
<dbReference type="PROSITE" id="PS50887">
    <property type="entry name" value="GGDEF"/>
    <property type="match status" value="1"/>
</dbReference>
<protein>
    <submittedName>
        <fullName evidence="5">Diguanylate phosphodiesterase</fullName>
    </submittedName>
</protein>
<feature type="domain" description="PAC" evidence="2">
    <location>
        <begin position="108"/>
        <end position="160"/>
    </location>
</feature>
<accession>A0A074MFU8</accession>
<dbReference type="Pfam" id="PF00563">
    <property type="entry name" value="EAL"/>
    <property type="match status" value="1"/>
</dbReference>
<dbReference type="SUPFAM" id="SSF141868">
    <property type="entry name" value="EAL domain-like"/>
    <property type="match status" value="1"/>
</dbReference>
<dbReference type="InterPro" id="IPR043128">
    <property type="entry name" value="Rev_trsase/Diguanyl_cyclase"/>
</dbReference>
<dbReference type="CDD" id="cd01948">
    <property type="entry name" value="EAL"/>
    <property type="match status" value="1"/>
</dbReference>
<evidence type="ECO:0000313" key="6">
    <source>
        <dbReference type="Proteomes" id="UP000027647"/>
    </source>
</evidence>
<dbReference type="InterPro" id="IPR000700">
    <property type="entry name" value="PAS-assoc_C"/>
</dbReference>
<name>A0A074MFU8_ERYLO</name>
<feature type="region of interest" description="Disordered" evidence="1">
    <location>
        <begin position="1"/>
        <end position="28"/>
    </location>
</feature>
<proteinExistence type="predicted"/>
<dbReference type="SMART" id="SM00267">
    <property type="entry name" value="GGDEF"/>
    <property type="match status" value="1"/>
</dbReference>
<dbReference type="Proteomes" id="UP000027647">
    <property type="component" value="Unassembled WGS sequence"/>
</dbReference>
<dbReference type="EMBL" id="JMIW01000001">
    <property type="protein sequence ID" value="KEO91650.1"/>
    <property type="molecule type" value="Genomic_DNA"/>
</dbReference>
<comment type="caution">
    <text evidence="5">The sequence shown here is derived from an EMBL/GenBank/DDBJ whole genome shotgun (WGS) entry which is preliminary data.</text>
</comment>
<feature type="domain" description="EAL" evidence="3">
    <location>
        <begin position="334"/>
        <end position="585"/>
    </location>
</feature>
<dbReference type="InterPro" id="IPR001633">
    <property type="entry name" value="EAL_dom"/>
</dbReference>
<evidence type="ECO:0000313" key="5">
    <source>
        <dbReference type="EMBL" id="KEO91650.1"/>
    </source>
</evidence>
<dbReference type="CDD" id="cd01949">
    <property type="entry name" value="GGDEF"/>
    <property type="match status" value="1"/>
</dbReference>
<dbReference type="InterPro" id="IPR029787">
    <property type="entry name" value="Nucleotide_cyclase"/>
</dbReference>
<organism evidence="5 6">
    <name type="scientific">Erythrobacter longus</name>
    <dbReference type="NCBI Taxonomy" id="1044"/>
    <lineage>
        <taxon>Bacteria</taxon>
        <taxon>Pseudomonadati</taxon>
        <taxon>Pseudomonadota</taxon>
        <taxon>Alphaproteobacteria</taxon>
        <taxon>Sphingomonadales</taxon>
        <taxon>Erythrobacteraceae</taxon>
        <taxon>Erythrobacter/Porphyrobacter group</taxon>
        <taxon>Erythrobacter</taxon>
    </lineage>
</organism>
<dbReference type="OrthoDB" id="9790882at2"/>
<dbReference type="InterPro" id="IPR000160">
    <property type="entry name" value="GGDEF_dom"/>
</dbReference>
<dbReference type="RefSeq" id="WP_034957962.1">
    <property type="nucleotide sequence ID" value="NZ_JMIW01000001.1"/>
</dbReference>
<evidence type="ECO:0000259" key="4">
    <source>
        <dbReference type="PROSITE" id="PS50887"/>
    </source>
</evidence>
<dbReference type="InterPro" id="IPR035965">
    <property type="entry name" value="PAS-like_dom_sf"/>
</dbReference>
<dbReference type="PROSITE" id="PS50883">
    <property type="entry name" value="EAL"/>
    <property type="match status" value="1"/>
</dbReference>
<dbReference type="InterPro" id="IPR035919">
    <property type="entry name" value="EAL_sf"/>
</dbReference>